<evidence type="ECO:0000256" key="4">
    <source>
        <dbReference type="ARBA" id="ARBA00006277"/>
    </source>
</evidence>
<sequence length="98" mass="11019">MSDSGPSELSEAEYKLLVEYRKLADNLKSLHEATQRLTNGPTPQILENLRTLETKMALVSTLLKASVYSTFMNHENLTEDGEFAPGVEYYEEPSESGY</sequence>
<evidence type="ECO:0000256" key="3">
    <source>
        <dbReference type="ARBA" id="ARBA00004629"/>
    </source>
</evidence>
<gene>
    <name evidence="18" type="ORF">GNLVRS02_ARAD1D40348g</name>
</gene>
<dbReference type="PANTHER" id="PTHR28017">
    <property type="entry name" value="DASH COMPLEX SUBUNIT DAD3"/>
    <property type="match status" value="1"/>
</dbReference>
<proteinExistence type="inferred from homology"/>
<evidence type="ECO:0000256" key="2">
    <source>
        <dbReference type="ARBA" id="ARBA00004186"/>
    </source>
</evidence>
<evidence type="ECO:0000256" key="5">
    <source>
        <dbReference type="ARBA" id="ARBA00022454"/>
    </source>
</evidence>
<dbReference type="GO" id="GO:0008608">
    <property type="term" value="P:attachment of spindle microtubules to kinetochore"/>
    <property type="evidence" value="ECO:0007669"/>
    <property type="project" value="InterPro"/>
</dbReference>
<dbReference type="Pfam" id="PF08656">
    <property type="entry name" value="DASH_Dad3"/>
    <property type="match status" value="1"/>
</dbReference>
<dbReference type="EMBL" id="HG937694">
    <property type="protein sequence ID" value="CDP38692.1"/>
    <property type="molecule type" value="Genomic_DNA"/>
</dbReference>
<evidence type="ECO:0000256" key="9">
    <source>
        <dbReference type="ARBA" id="ARBA00022776"/>
    </source>
</evidence>
<reference evidence="18" key="1">
    <citation type="submission" date="2014-02" db="EMBL/GenBank/DDBJ databases">
        <authorList>
            <person name="Genoscope - CEA"/>
        </authorList>
    </citation>
    <scope>NUCLEOTIDE SEQUENCE</scope>
    <source>
        <strain evidence="18">LS3</strain>
    </source>
</reference>
<keyword evidence="6" id="KW-0963">Cytoplasm</keyword>
<evidence type="ECO:0000256" key="1">
    <source>
        <dbReference type="ARBA" id="ARBA00004123"/>
    </source>
</evidence>
<comment type="subcellular location">
    <subcellularLocation>
        <location evidence="3">Chromosome</location>
        <location evidence="3">Centromere</location>
        <location evidence="3">Kinetochore</location>
    </subcellularLocation>
    <subcellularLocation>
        <location evidence="2">Cytoplasm</location>
        <location evidence="2">Cytoskeleton</location>
        <location evidence="2">Spindle</location>
    </subcellularLocation>
    <subcellularLocation>
        <location evidence="1">Nucleus</location>
    </subcellularLocation>
</comment>
<evidence type="ECO:0000256" key="10">
    <source>
        <dbReference type="ARBA" id="ARBA00022829"/>
    </source>
</evidence>
<keyword evidence="11" id="KW-0995">Kinetochore</keyword>
<comment type="similarity">
    <text evidence="4">Belongs to the DASH complex DAD3 family.</text>
</comment>
<dbReference type="GO" id="GO:0005874">
    <property type="term" value="C:microtubule"/>
    <property type="evidence" value="ECO:0007669"/>
    <property type="project" value="UniProtKB-KW"/>
</dbReference>
<dbReference type="GO" id="GO:0072686">
    <property type="term" value="C:mitotic spindle"/>
    <property type="evidence" value="ECO:0007669"/>
    <property type="project" value="InterPro"/>
</dbReference>
<evidence type="ECO:0000256" key="7">
    <source>
        <dbReference type="ARBA" id="ARBA00022618"/>
    </source>
</evidence>
<keyword evidence="12" id="KW-0206">Cytoskeleton</keyword>
<dbReference type="GO" id="GO:0042729">
    <property type="term" value="C:DASH complex"/>
    <property type="evidence" value="ECO:0007669"/>
    <property type="project" value="InterPro"/>
</dbReference>
<keyword evidence="5" id="KW-0158">Chromosome</keyword>
<evidence type="ECO:0000256" key="8">
    <source>
        <dbReference type="ARBA" id="ARBA00022701"/>
    </source>
</evidence>
<keyword evidence="7" id="KW-0132">Cell division</keyword>
<dbReference type="AlphaFoldDB" id="A0A060TIS2"/>
<accession>A0A060TIS2</accession>
<keyword evidence="14" id="KW-0131">Cell cycle</keyword>
<protein>
    <recommendedName>
        <fullName evidence="16">DASH complex subunit DAD3</fullName>
    </recommendedName>
    <alternativeName>
        <fullName evidence="17">Outer kinetochore protein DAD3</fullName>
    </alternativeName>
</protein>
<keyword evidence="8" id="KW-0493">Microtubule</keyword>
<dbReference type="PhylomeDB" id="A0A060TIS2"/>
<dbReference type="PANTHER" id="PTHR28017:SF1">
    <property type="entry name" value="DASH COMPLEX SUBUNIT DAD3"/>
    <property type="match status" value="1"/>
</dbReference>
<evidence type="ECO:0000256" key="16">
    <source>
        <dbReference type="ARBA" id="ARBA00044179"/>
    </source>
</evidence>
<evidence type="ECO:0000256" key="12">
    <source>
        <dbReference type="ARBA" id="ARBA00023212"/>
    </source>
</evidence>
<dbReference type="GO" id="GO:0051301">
    <property type="term" value="P:cell division"/>
    <property type="evidence" value="ECO:0007669"/>
    <property type="project" value="UniProtKB-KW"/>
</dbReference>
<dbReference type="GO" id="GO:0051010">
    <property type="term" value="F:microtubule plus-end binding"/>
    <property type="evidence" value="ECO:0007669"/>
    <property type="project" value="TreeGrafter"/>
</dbReference>
<evidence type="ECO:0000256" key="13">
    <source>
        <dbReference type="ARBA" id="ARBA00023242"/>
    </source>
</evidence>
<reference evidence="18" key="2">
    <citation type="submission" date="2014-06" db="EMBL/GenBank/DDBJ databases">
        <title>The complete genome of Blastobotrys (Arxula) adeninivorans LS3 - a yeast of biotechnological interest.</title>
        <authorList>
            <person name="Kunze G."/>
            <person name="Gaillardin C."/>
            <person name="Czernicka M."/>
            <person name="Durrens P."/>
            <person name="Martin T."/>
            <person name="Boer E."/>
            <person name="Gabaldon T."/>
            <person name="Cruz J."/>
            <person name="Talla E."/>
            <person name="Marck C."/>
            <person name="Goffeau A."/>
            <person name="Barbe V."/>
            <person name="Baret P."/>
            <person name="Baronian K."/>
            <person name="Beier S."/>
            <person name="Bleykasten C."/>
            <person name="Bode R."/>
            <person name="Casaregola S."/>
            <person name="Despons L."/>
            <person name="Fairhead C."/>
            <person name="Giersberg M."/>
            <person name="Gierski P."/>
            <person name="Hahnel U."/>
            <person name="Hartmann A."/>
            <person name="Jankowska D."/>
            <person name="Jubin C."/>
            <person name="Jung P."/>
            <person name="Lafontaine I."/>
            <person name="Leh-Louis V."/>
            <person name="Lemaire M."/>
            <person name="Marcet-Houben M."/>
            <person name="Mascher M."/>
            <person name="Morel G."/>
            <person name="Richard G.-F."/>
            <person name="Riechen J."/>
            <person name="Sacerdot C."/>
            <person name="Sarkar A."/>
            <person name="Savel G."/>
            <person name="Schacherer J."/>
            <person name="Sherman D."/>
            <person name="Straub M.-L."/>
            <person name="Stein N."/>
            <person name="Thierry A."/>
            <person name="Trautwein-Schult A."/>
            <person name="Westhof E."/>
            <person name="Worch S."/>
            <person name="Dujon B."/>
            <person name="Souciet J.-L."/>
            <person name="Wincker P."/>
            <person name="Scholz U."/>
            <person name="Neuveglise N."/>
        </authorList>
    </citation>
    <scope>NUCLEOTIDE SEQUENCE</scope>
    <source>
        <strain evidence="18">LS3</strain>
    </source>
</reference>
<evidence type="ECO:0000256" key="6">
    <source>
        <dbReference type="ARBA" id="ARBA00022490"/>
    </source>
</evidence>
<evidence type="ECO:0000256" key="17">
    <source>
        <dbReference type="ARBA" id="ARBA00044305"/>
    </source>
</evidence>
<evidence type="ECO:0000313" key="18">
    <source>
        <dbReference type="EMBL" id="CDP38692.1"/>
    </source>
</evidence>
<keyword evidence="13" id="KW-0539">Nucleus</keyword>
<organism evidence="18">
    <name type="scientific">Blastobotrys adeninivorans</name>
    <name type="common">Yeast</name>
    <name type="synonym">Arxula adeninivorans</name>
    <dbReference type="NCBI Taxonomy" id="409370"/>
    <lineage>
        <taxon>Eukaryota</taxon>
        <taxon>Fungi</taxon>
        <taxon>Dikarya</taxon>
        <taxon>Ascomycota</taxon>
        <taxon>Saccharomycotina</taxon>
        <taxon>Dipodascomycetes</taxon>
        <taxon>Dipodascales</taxon>
        <taxon>Trichomonascaceae</taxon>
        <taxon>Blastobotrys</taxon>
    </lineage>
</organism>
<keyword evidence="10" id="KW-0159">Chromosome partition</keyword>
<evidence type="ECO:0000256" key="14">
    <source>
        <dbReference type="ARBA" id="ARBA00023306"/>
    </source>
</evidence>
<evidence type="ECO:0000256" key="11">
    <source>
        <dbReference type="ARBA" id="ARBA00022838"/>
    </source>
</evidence>
<evidence type="ECO:0000256" key="15">
    <source>
        <dbReference type="ARBA" id="ARBA00023328"/>
    </source>
</evidence>
<keyword evidence="9" id="KW-0498">Mitosis</keyword>
<name>A0A060TIS2_BLAAD</name>
<dbReference type="InterPro" id="IPR013965">
    <property type="entry name" value="DASH_Dad3"/>
</dbReference>
<keyword evidence="15" id="KW-0137">Centromere</keyword>